<dbReference type="Proteomes" id="UP000198634">
    <property type="component" value="Unassembled WGS sequence"/>
</dbReference>
<sequence length="144" mass="15319">MYCEKVFVPVVSLALSAGCAQKSTTIAASYVSPEVYQSYSCSQLGEEAQSVSHQAAEMMGVQDRTAEEDAAAMGVALVVFWPAIFTIKGNEKSAAEVARLKGEIAAIEKASVAKSCDIKFTTIKPAEQKPAEQTEIVDPTLPVE</sequence>
<name>A0A1H9DB70_9RHOB</name>
<gene>
    <name evidence="1" type="ORF">SAMN04488092_10487</name>
</gene>
<keyword evidence="2" id="KW-1185">Reference proteome</keyword>
<dbReference type="PROSITE" id="PS51257">
    <property type="entry name" value="PROKAR_LIPOPROTEIN"/>
    <property type="match status" value="1"/>
</dbReference>
<proteinExistence type="predicted"/>
<evidence type="ECO:0008006" key="3">
    <source>
        <dbReference type="Google" id="ProtNLM"/>
    </source>
</evidence>
<evidence type="ECO:0000313" key="2">
    <source>
        <dbReference type="Proteomes" id="UP000198634"/>
    </source>
</evidence>
<organism evidence="1 2">
    <name type="scientific">Thalassovita taeanensis</name>
    <dbReference type="NCBI Taxonomy" id="657014"/>
    <lineage>
        <taxon>Bacteria</taxon>
        <taxon>Pseudomonadati</taxon>
        <taxon>Pseudomonadota</taxon>
        <taxon>Alphaproteobacteria</taxon>
        <taxon>Rhodobacterales</taxon>
        <taxon>Roseobacteraceae</taxon>
        <taxon>Thalassovita</taxon>
    </lineage>
</organism>
<dbReference type="STRING" id="657014.SAMN04488092_10487"/>
<dbReference type="EMBL" id="FOEP01000004">
    <property type="protein sequence ID" value="SEQ10720.1"/>
    <property type="molecule type" value="Genomic_DNA"/>
</dbReference>
<accession>A0A1H9DB70</accession>
<evidence type="ECO:0000313" key="1">
    <source>
        <dbReference type="EMBL" id="SEQ10720.1"/>
    </source>
</evidence>
<protein>
    <recommendedName>
        <fullName evidence="3">Lipoprotein</fullName>
    </recommendedName>
</protein>
<reference evidence="1 2" key="1">
    <citation type="submission" date="2016-10" db="EMBL/GenBank/DDBJ databases">
        <authorList>
            <person name="de Groot N.N."/>
        </authorList>
    </citation>
    <scope>NUCLEOTIDE SEQUENCE [LARGE SCALE GENOMIC DNA]</scope>
    <source>
        <strain evidence="1 2">DSM 22007</strain>
    </source>
</reference>
<dbReference type="AlphaFoldDB" id="A0A1H9DB70"/>